<feature type="compositionally biased region" description="Basic and acidic residues" evidence="6">
    <location>
        <begin position="557"/>
        <end position="570"/>
    </location>
</feature>
<comment type="caution">
    <text evidence="10">The sequence shown here is derived from an EMBL/GenBank/DDBJ whole genome shotgun (WGS) entry which is preliminary data.</text>
</comment>
<feature type="domain" description="Poly(A) RNA polymerase mitochondrial-like central palm" evidence="9">
    <location>
        <begin position="187"/>
        <end position="336"/>
    </location>
</feature>
<evidence type="ECO:0000256" key="4">
    <source>
        <dbReference type="ARBA" id="ARBA00022723"/>
    </source>
</evidence>
<dbReference type="Pfam" id="PF22600">
    <property type="entry name" value="MTPAP-like_central"/>
    <property type="match status" value="1"/>
</dbReference>
<dbReference type="InterPro" id="IPR041252">
    <property type="entry name" value="RL"/>
</dbReference>
<name>A0AAW1USC8_9CUCU</name>
<dbReference type="SUPFAM" id="SSF81301">
    <property type="entry name" value="Nucleotidyltransferase"/>
    <property type="match status" value="1"/>
</dbReference>
<dbReference type="Gene3D" id="3.30.460.10">
    <property type="entry name" value="Beta Polymerase, domain 2"/>
    <property type="match status" value="1"/>
</dbReference>
<gene>
    <name evidence="10" type="ORF">WA026_004902</name>
</gene>
<comment type="cofactor">
    <cofactor evidence="2">
        <name>Mg(2+)</name>
        <dbReference type="ChEBI" id="CHEBI:18420"/>
    </cofactor>
</comment>
<feature type="domain" description="PAP-associated" evidence="7">
    <location>
        <begin position="434"/>
        <end position="471"/>
    </location>
</feature>
<keyword evidence="11" id="KW-1185">Reference proteome</keyword>
<dbReference type="SUPFAM" id="SSF81631">
    <property type="entry name" value="PAP/OAS1 substrate-binding domain"/>
    <property type="match status" value="1"/>
</dbReference>
<evidence type="ECO:0000259" key="7">
    <source>
        <dbReference type="Pfam" id="PF03828"/>
    </source>
</evidence>
<keyword evidence="4" id="KW-0479">Metal-binding</keyword>
<evidence type="ECO:0000256" key="6">
    <source>
        <dbReference type="SAM" id="MobiDB-lite"/>
    </source>
</evidence>
<dbReference type="Proteomes" id="UP001431783">
    <property type="component" value="Unassembled WGS sequence"/>
</dbReference>
<dbReference type="EMBL" id="JARQZJ010000092">
    <property type="protein sequence ID" value="KAK9883965.1"/>
    <property type="molecule type" value="Genomic_DNA"/>
</dbReference>
<dbReference type="AlphaFoldDB" id="A0AAW1USC8"/>
<protein>
    <recommendedName>
        <fullName evidence="12">Poly(A) RNA polymerase, mitochondrial</fullName>
    </recommendedName>
</protein>
<dbReference type="InterPro" id="IPR043519">
    <property type="entry name" value="NT_sf"/>
</dbReference>
<dbReference type="PANTHER" id="PTHR12271:SF133">
    <property type="entry name" value="POLY(A) RNA POLYMERASE, MITOCHONDRIAL"/>
    <property type="match status" value="1"/>
</dbReference>
<feature type="compositionally biased region" description="Polar residues" evidence="6">
    <location>
        <begin position="571"/>
        <end position="580"/>
    </location>
</feature>
<dbReference type="GO" id="GO:0046872">
    <property type="term" value="F:metal ion binding"/>
    <property type="evidence" value="ECO:0007669"/>
    <property type="project" value="UniProtKB-KW"/>
</dbReference>
<dbReference type="Pfam" id="PF03828">
    <property type="entry name" value="PAP_assoc"/>
    <property type="match status" value="1"/>
</dbReference>
<dbReference type="Gene3D" id="1.10.1410.10">
    <property type="match status" value="1"/>
</dbReference>
<feature type="region of interest" description="Disordered" evidence="6">
    <location>
        <begin position="550"/>
        <end position="590"/>
    </location>
</feature>
<dbReference type="InterPro" id="IPR002058">
    <property type="entry name" value="PAP_assoc"/>
</dbReference>
<feature type="compositionally biased region" description="Basic residues" evidence="6">
    <location>
        <begin position="581"/>
        <end position="590"/>
    </location>
</feature>
<proteinExistence type="predicted"/>
<evidence type="ECO:0000313" key="11">
    <source>
        <dbReference type="Proteomes" id="UP001431783"/>
    </source>
</evidence>
<keyword evidence="3" id="KW-0808">Transferase</keyword>
<evidence type="ECO:0000313" key="10">
    <source>
        <dbReference type="EMBL" id="KAK9883965.1"/>
    </source>
</evidence>
<evidence type="ECO:0000259" key="9">
    <source>
        <dbReference type="Pfam" id="PF22600"/>
    </source>
</evidence>
<evidence type="ECO:0000256" key="2">
    <source>
        <dbReference type="ARBA" id="ARBA00001946"/>
    </source>
</evidence>
<evidence type="ECO:0000256" key="1">
    <source>
        <dbReference type="ARBA" id="ARBA00001936"/>
    </source>
</evidence>
<keyword evidence="5" id="KW-0460">Magnesium</keyword>
<organism evidence="10 11">
    <name type="scientific">Henosepilachna vigintioctopunctata</name>
    <dbReference type="NCBI Taxonomy" id="420089"/>
    <lineage>
        <taxon>Eukaryota</taxon>
        <taxon>Metazoa</taxon>
        <taxon>Ecdysozoa</taxon>
        <taxon>Arthropoda</taxon>
        <taxon>Hexapoda</taxon>
        <taxon>Insecta</taxon>
        <taxon>Pterygota</taxon>
        <taxon>Neoptera</taxon>
        <taxon>Endopterygota</taxon>
        <taxon>Coleoptera</taxon>
        <taxon>Polyphaga</taxon>
        <taxon>Cucujiformia</taxon>
        <taxon>Coccinelloidea</taxon>
        <taxon>Coccinellidae</taxon>
        <taxon>Epilachninae</taxon>
        <taxon>Epilachnini</taxon>
        <taxon>Henosepilachna</taxon>
    </lineage>
</organism>
<comment type="cofactor">
    <cofactor evidence="1">
        <name>Mn(2+)</name>
        <dbReference type="ChEBI" id="CHEBI:29035"/>
    </cofactor>
</comment>
<evidence type="ECO:0000256" key="5">
    <source>
        <dbReference type="ARBA" id="ARBA00022842"/>
    </source>
</evidence>
<dbReference type="GO" id="GO:1990817">
    <property type="term" value="F:poly(A) RNA polymerase activity"/>
    <property type="evidence" value="ECO:0007669"/>
    <property type="project" value="TreeGrafter"/>
</dbReference>
<dbReference type="PANTHER" id="PTHR12271">
    <property type="entry name" value="POLY A POLYMERASE CID PAP -RELATED"/>
    <property type="match status" value="1"/>
</dbReference>
<feature type="domain" description="RL" evidence="8">
    <location>
        <begin position="60"/>
        <end position="124"/>
    </location>
</feature>
<evidence type="ECO:0000259" key="8">
    <source>
        <dbReference type="Pfam" id="PF17797"/>
    </source>
</evidence>
<sequence>MSIFFHSTLKNSKRVFKHVKFKEKIQYNSKYFISSSIPSKELIANDSIINKKFVPFQKNINSRRTEAKRSILVQVQSAQSYKELYSYCSSFGNVTQMFHYTTGIEPMHFILVEFKNESDVVSTLSSSTFVEGNSTTPVNSQFLWFRSTSKKITKSKHKNAALVIEDGITPMTNDRIRETLQKCNNVTEQILTLYNNTKMTDLECRLRFLTARQMELSVYGMFPHARVLPFGSSVNGFGKMGCDLDVVLTLKDNKEDSSSRLVFHCKDSGVDRSSNLRNLEVFGDLLQLFLPGCARVRKILQARVPIIKYYHQFTDVECDLSMCNVSGVHMSDFLYIMGSIDSRVRPLVFAIRKWAQEVGLTNSSPGRWITNFSLTLLVLAFLQGPLHSPPILPSLNTLVKSAESKDSFITDEGVNCSFLRDIEKLHFSSVNIENLEVLLCEFFEYYSQFDFKSKSVCLNEGVPLTKLDHSALYIINPLERGLNVSKNVSLEELEKFKFAARNAAWILQSEESTNTSNWGLLSIFDKPNKKMAFSVSRNKNERLMQVKQLFEEEDNTDTGHSEVDNRRTQLEKNGNTNRIGKTNKMKNPNR</sequence>
<dbReference type="InterPro" id="IPR054708">
    <property type="entry name" value="MTPAP-like_central"/>
</dbReference>
<accession>A0AAW1USC8</accession>
<dbReference type="CDD" id="cd05402">
    <property type="entry name" value="NT_PAP_TUTase"/>
    <property type="match status" value="1"/>
</dbReference>
<dbReference type="Pfam" id="PF17797">
    <property type="entry name" value="RL"/>
    <property type="match status" value="1"/>
</dbReference>
<evidence type="ECO:0000256" key="3">
    <source>
        <dbReference type="ARBA" id="ARBA00022679"/>
    </source>
</evidence>
<reference evidence="10 11" key="1">
    <citation type="submission" date="2023-03" db="EMBL/GenBank/DDBJ databases">
        <title>Genome insight into feeding habits of ladybird beetles.</title>
        <authorList>
            <person name="Li H.-S."/>
            <person name="Huang Y.-H."/>
            <person name="Pang H."/>
        </authorList>
    </citation>
    <scope>NUCLEOTIDE SEQUENCE [LARGE SCALE GENOMIC DNA]</scope>
    <source>
        <strain evidence="10">SYSU_2023b</strain>
        <tissue evidence="10">Whole body</tissue>
    </source>
</reference>
<evidence type="ECO:0008006" key="12">
    <source>
        <dbReference type="Google" id="ProtNLM"/>
    </source>
</evidence>
<dbReference type="GO" id="GO:0031123">
    <property type="term" value="P:RNA 3'-end processing"/>
    <property type="evidence" value="ECO:0007669"/>
    <property type="project" value="TreeGrafter"/>
</dbReference>